<dbReference type="PANTHER" id="PTHR43699">
    <property type="entry name" value="3-DEHYDROQUINATE DEHYDRATASE"/>
    <property type="match status" value="1"/>
</dbReference>
<feature type="binding site" evidence="5">
    <location>
        <begin position="46"/>
        <end position="48"/>
    </location>
    <ligand>
        <name>3-dehydroquinate</name>
        <dbReference type="ChEBI" id="CHEBI:32364"/>
    </ligand>
</feature>
<dbReference type="EMBL" id="PTJA01000010">
    <property type="protein sequence ID" value="PPK79327.1"/>
    <property type="molecule type" value="Genomic_DNA"/>
</dbReference>
<keyword evidence="3 5" id="KW-0456">Lyase</keyword>
<dbReference type="InterPro" id="IPR001381">
    <property type="entry name" value="DHquinase_I"/>
</dbReference>
<keyword evidence="2 5" id="KW-0057">Aromatic amino acid biosynthesis</keyword>
<dbReference type="PANTHER" id="PTHR43699:SF1">
    <property type="entry name" value="3-DEHYDROQUINATE DEHYDRATASE"/>
    <property type="match status" value="1"/>
</dbReference>
<evidence type="ECO:0000256" key="3">
    <source>
        <dbReference type="ARBA" id="ARBA00023239"/>
    </source>
</evidence>
<dbReference type="GO" id="GO:0008652">
    <property type="term" value="P:amino acid biosynthetic process"/>
    <property type="evidence" value="ECO:0007669"/>
    <property type="project" value="UniProtKB-KW"/>
</dbReference>
<comment type="caution">
    <text evidence="6">The sequence shown here is derived from an EMBL/GenBank/DDBJ whole genome shotgun (WGS) entry which is preliminary data.</text>
</comment>
<dbReference type="GO" id="GO:0003855">
    <property type="term" value="F:3-dehydroquinate dehydratase activity"/>
    <property type="evidence" value="ECO:0007669"/>
    <property type="project" value="UniProtKB-UniRule"/>
</dbReference>
<name>A0A2S6HP55_9FIRM</name>
<dbReference type="Gene3D" id="3.20.20.70">
    <property type="entry name" value="Aldolase class I"/>
    <property type="match status" value="1"/>
</dbReference>
<dbReference type="SUPFAM" id="SSF51569">
    <property type="entry name" value="Aldolase"/>
    <property type="match status" value="1"/>
</dbReference>
<dbReference type="GO" id="GO:0009073">
    <property type="term" value="P:aromatic amino acid family biosynthetic process"/>
    <property type="evidence" value="ECO:0007669"/>
    <property type="project" value="UniProtKB-KW"/>
</dbReference>
<gene>
    <name evidence="5" type="primary">aroD</name>
    <name evidence="6" type="ORF">BXY41_11046</name>
</gene>
<dbReference type="InterPro" id="IPR018508">
    <property type="entry name" value="3-dehydroquinate_DH_AS"/>
</dbReference>
<comment type="catalytic activity">
    <reaction evidence="1 5">
        <text>3-dehydroquinate = 3-dehydroshikimate + H2O</text>
        <dbReference type="Rhea" id="RHEA:21096"/>
        <dbReference type="ChEBI" id="CHEBI:15377"/>
        <dbReference type="ChEBI" id="CHEBI:16630"/>
        <dbReference type="ChEBI" id="CHEBI:32364"/>
        <dbReference type="EC" id="4.2.1.10"/>
    </reaction>
</comment>
<evidence type="ECO:0000256" key="1">
    <source>
        <dbReference type="ARBA" id="ARBA00001864"/>
    </source>
</evidence>
<comment type="similarity">
    <text evidence="5">Belongs to the type-I 3-dehydroquinase family.</text>
</comment>
<comment type="function">
    <text evidence="5">Involved in the third step of the chorismate pathway, which leads to the biosynthesis of aromatic amino acids. Catalyzes the cis-dehydration of 3-dehydroquinate (DHQ) and introduces the first double bond of the aromatic ring to yield 3-dehydroshikimate.</text>
</comment>
<feature type="binding site" evidence="5">
    <location>
        <position position="232"/>
    </location>
    <ligand>
        <name>3-dehydroquinate</name>
        <dbReference type="ChEBI" id="CHEBI:32364"/>
    </ligand>
</feature>
<protein>
    <recommendedName>
        <fullName evidence="5">3-dehydroquinate dehydratase</fullName>
        <shortName evidence="5">3-dehydroquinase</shortName>
        <ecNumber evidence="5">4.2.1.10</ecNumber>
    </recommendedName>
    <alternativeName>
        <fullName evidence="5">Type I DHQase</fullName>
    </alternativeName>
    <alternativeName>
        <fullName evidence="5">Type I dehydroquinase</fullName>
        <shortName evidence="5">DHQ1</shortName>
    </alternativeName>
</protein>
<comment type="pathway">
    <text evidence="5">Metabolic intermediate biosynthesis; chorismate biosynthesis; chorismate from D-erythrose 4-phosphate and phosphoenolpyruvate: step 3/7.</text>
</comment>
<evidence type="ECO:0000313" key="6">
    <source>
        <dbReference type="EMBL" id="PPK79327.1"/>
    </source>
</evidence>
<feature type="active site" description="Schiff-base intermediate with substrate" evidence="5">
    <location>
        <position position="170"/>
    </location>
</feature>
<organism evidence="6 7">
    <name type="scientific">Lacrimispora xylanisolvens</name>
    <dbReference type="NCBI Taxonomy" id="384636"/>
    <lineage>
        <taxon>Bacteria</taxon>
        <taxon>Bacillati</taxon>
        <taxon>Bacillota</taxon>
        <taxon>Clostridia</taxon>
        <taxon>Lachnospirales</taxon>
        <taxon>Lachnospiraceae</taxon>
        <taxon>Lacrimispora</taxon>
    </lineage>
</organism>
<dbReference type="GO" id="GO:0009423">
    <property type="term" value="P:chorismate biosynthetic process"/>
    <property type="evidence" value="ECO:0007669"/>
    <property type="project" value="UniProtKB-UniRule"/>
</dbReference>
<evidence type="ECO:0000256" key="4">
    <source>
        <dbReference type="ARBA" id="ARBA00023270"/>
    </source>
</evidence>
<keyword evidence="4 5" id="KW-0704">Schiff base</keyword>
<dbReference type="GO" id="GO:0046279">
    <property type="term" value="P:3,4-dihydroxybenzoate biosynthetic process"/>
    <property type="evidence" value="ECO:0007669"/>
    <property type="project" value="UniProtKB-ARBA"/>
</dbReference>
<dbReference type="FunFam" id="3.20.20.70:FF:000047">
    <property type="entry name" value="3-dehydroquinate dehydratase"/>
    <property type="match status" value="1"/>
</dbReference>
<keyword evidence="7" id="KW-1185">Reference proteome</keyword>
<dbReference type="EC" id="4.2.1.10" evidence="5"/>
<comment type="subunit">
    <text evidence="5">Homodimer.</text>
</comment>
<dbReference type="OrthoDB" id="9813659at2"/>
<sequence>MKTVRVRDVVIGEGMPKVCVPIVEIKLKDAVTFAENLEAGGADIAEWRIDWFDEAYEISKVVEAAGCIRKALKEIPLLATFRTATEGGEKEINVKQYIDLNLALIRSGYVDIIDVELFFDEEAAKILVEEAHRLGVCVIASNHDFQKTPEKEELFRRVKMMIELGADIPKIAVMPQNVEDVMILLTATYEMSRYISDRPVITMSMSKEGVISRFSGEFFGSALTFAAVGKESAPGQIDAGSLKKMLSQIHNIIS</sequence>
<feature type="binding site" evidence="5">
    <location>
        <position position="82"/>
    </location>
    <ligand>
        <name>3-dehydroquinate</name>
        <dbReference type="ChEBI" id="CHEBI:32364"/>
    </ligand>
</feature>
<dbReference type="HAMAP" id="MF_00214">
    <property type="entry name" value="AroD"/>
    <property type="match status" value="1"/>
</dbReference>
<dbReference type="UniPathway" id="UPA00053">
    <property type="reaction ID" value="UER00086"/>
</dbReference>
<dbReference type="NCBIfam" id="TIGR01093">
    <property type="entry name" value="aroD"/>
    <property type="match status" value="1"/>
</dbReference>
<dbReference type="InterPro" id="IPR050146">
    <property type="entry name" value="Type-I_3-dehydroquinase"/>
</dbReference>
<evidence type="ECO:0000256" key="2">
    <source>
        <dbReference type="ARBA" id="ARBA00023141"/>
    </source>
</evidence>
<keyword evidence="5" id="KW-0028">Amino-acid biosynthesis</keyword>
<dbReference type="AlphaFoldDB" id="A0A2S6HP55"/>
<feature type="binding site" evidence="5">
    <location>
        <position position="213"/>
    </location>
    <ligand>
        <name>3-dehydroquinate</name>
        <dbReference type="ChEBI" id="CHEBI:32364"/>
    </ligand>
</feature>
<comment type="caution">
    <text evidence="5">Lacks conserved residue(s) required for the propagation of feature annotation.</text>
</comment>
<feature type="binding site" evidence="5">
    <location>
        <position position="236"/>
    </location>
    <ligand>
        <name>3-dehydroquinate</name>
        <dbReference type="ChEBI" id="CHEBI:32364"/>
    </ligand>
</feature>
<feature type="active site" description="Proton donor/acceptor" evidence="5">
    <location>
        <position position="143"/>
    </location>
</feature>
<dbReference type="InterPro" id="IPR013785">
    <property type="entry name" value="Aldolase_TIM"/>
</dbReference>
<evidence type="ECO:0000256" key="5">
    <source>
        <dbReference type="HAMAP-Rule" id="MF_00214"/>
    </source>
</evidence>
<proteinExistence type="inferred from homology"/>
<accession>A0A2S6HP55</accession>
<evidence type="ECO:0000313" key="7">
    <source>
        <dbReference type="Proteomes" id="UP000237749"/>
    </source>
</evidence>
<dbReference type="Proteomes" id="UP000237749">
    <property type="component" value="Unassembled WGS sequence"/>
</dbReference>
<dbReference type="Pfam" id="PF01487">
    <property type="entry name" value="DHquinase_I"/>
    <property type="match status" value="1"/>
</dbReference>
<reference evidence="6 7" key="1">
    <citation type="submission" date="2018-02" db="EMBL/GenBank/DDBJ databases">
        <title>Genomic Encyclopedia of Archaeal and Bacterial Type Strains, Phase II (KMG-II): from individual species to whole genera.</title>
        <authorList>
            <person name="Goeker M."/>
        </authorList>
    </citation>
    <scope>NUCLEOTIDE SEQUENCE [LARGE SCALE GENOMIC DNA]</scope>
    <source>
        <strain evidence="6 7">DSM 3808</strain>
    </source>
</reference>
<dbReference type="RefSeq" id="WP_104438202.1">
    <property type="nucleotide sequence ID" value="NZ_PTJA01000010.1"/>
</dbReference>
<dbReference type="CDD" id="cd00502">
    <property type="entry name" value="DHQase_I"/>
    <property type="match status" value="1"/>
</dbReference>
<dbReference type="PROSITE" id="PS01028">
    <property type="entry name" value="DEHYDROQUINASE_I"/>
    <property type="match status" value="1"/>
</dbReference>